<dbReference type="PANTHER" id="PTHR38790:SF8">
    <property type="entry name" value="F-BOX DOMAIN-CONTAINING PROTEIN"/>
    <property type="match status" value="1"/>
</dbReference>
<dbReference type="AlphaFoldDB" id="A0AAD4ILB7"/>
<keyword evidence="3" id="KW-1185">Reference proteome</keyword>
<evidence type="ECO:0000313" key="2">
    <source>
        <dbReference type="EMBL" id="KAG9196516.1"/>
    </source>
</evidence>
<dbReference type="InterPro" id="IPR056632">
    <property type="entry name" value="DUF7730"/>
</dbReference>
<dbReference type="EMBL" id="JAANER010000001">
    <property type="protein sequence ID" value="KAG9196516.1"/>
    <property type="molecule type" value="Genomic_DNA"/>
</dbReference>
<name>A0AAD4ILB7_9PLEO</name>
<proteinExistence type="predicted"/>
<dbReference type="PANTHER" id="PTHR38790">
    <property type="entry name" value="2EXR DOMAIN-CONTAINING PROTEIN-RELATED"/>
    <property type="match status" value="1"/>
</dbReference>
<dbReference type="Pfam" id="PF24864">
    <property type="entry name" value="DUF7730"/>
    <property type="match status" value="1"/>
</dbReference>
<protein>
    <recommendedName>
        <fullName evidence="1">DUF7730 domain-containing protein</fullName>
    </recommendedName>
</protein>
<evidence type="ECO:0000313" key="3">
    <source>
        <dbReference type="Proteomes" id="UP001199106"/>
    </source>
</evidence>
<comment type="caution">
    <text evidence="2">The sequence shown here is derived from an EMBL/GenBank/DDBJ whole genome shotgun (WGS) entry which is preliminary data.</text>
</comment>
<organism evidence="2 3">
    <name type="scientific">Alternaria panax</name>
    <dbReference type="NCBI Taxonomy" id="48097"/>
    <lineage>
        <taxon>Eukaryota</taxon>
        <taxon>Fungi</taxon>
        <taxon>Dikarya</taxon>
        <taxon>Ascomycota</taxon>
        <taxon>Pezizomycotina</taxon>
        <taxon>Dothideomycetes</taxon>
        <taxon>Pleosporomycetidae</taxon>
        <taxon>Pleosporales</taxon>
        <taxon>Pleosporineae</taxon>
        <taxon>Pleosporaceae</taxon>
        <taxon>Alternaria</taxon>
        <taxon>Alternaria sect. Panax</taxon>
    </lineage>
</organism>
<sequence>MANGQLSHSPLEKLDDMAMATTSFFSRAHRVGVPASKKIRGFLALPGEIRNHIYSYYFNSVRRCEIVGRGAQLTQRTLQTVKLSLNLVPANNTTSAPGSESNTVPLTVVRFSRPLGKYNIVQGLQTNWQDSLHALSLVCKQIYTETVTFLYQKTIFVFDAPKRMENFFKFASSIGIGNIAKLHLHYNTYGHPYRTESLIWQERHSQSWQRGCKAASKKLTGLQELEIWMQVHEAAPKFSLREKWLKPLLHFRRLAYTKELASHDNASSPLVDCRSGLQTAKVNVETYWSRNFEVDCTADRGLVKASRDLHQLYGQAISLAITGSTEEAAMAGFDAAWKGKHAEWRNHLPLVRRA</sequence>
<evidence type="ECO:0000259" key="1">
    <source>
        <dbReference type="Pfam" id="PF24864"/>
    </source>
</evidence>
<accession>A0AAD4ILB7</accession>
<feature type="domain" description="DUF7730" evidence="1">
    <location>
        <begin position="42"/>
        <end position="230"/>
    </location>
</feature>
<gene>
    <name evidence="2" type="ORF">G6011_01637</name>
</gene>
<reference evidence="2" key="1">
    <citation type="submission" date="2021-07" db="EMBL/GenBank/DDBJ databases">
        <title>Genome Resource of American Ginseng Black Spot Pathogen Alternaria panax.</title>
        <authorList>
            <person name="Qiu C."/>
            <person name="Wang W."/>
            <person name="Liu Z."/>
        </authorList>
    </citation>
    <scope>NUCLEOTIDE SEQUENCE</scope>
    <source>
        <strain evidence="2">BNCC115425</strain>
    </source>
</reference>
<dbReference type="Proteomes" id="UP001199106">
    <property type="component" value="Unassembled WGS sequence"/>
</dbReference>